<keyword evidence="6 14" id="KW-0547">Nucleotide-binding</keyword>
<keyword evidence="11" id="KW-0464">Manganese</keyword>
<comment type="catalytic activity">
    <reaction evidence="13">
        <text>2 D-alanine + ATP = D-alanyl-D-alanine + ADP + phosphate + H(+)</text>
        <dbReference type="Rhea" id="RHEA:11224"/>
        <dbReference type="ChEBI" id="CHEBI:15378"/>
        <dbReference type="ChEBI" id="CHEBI:30616"/>
        <dbReference type="ChEBI" id="CHEBI:43474"/>
        <dbReference type="ChEBI" id="CHEBI:57416"/>
        <dbReference type="ChEBI" id="CHEBI:57822"/>
        <dbReference type="ChEBI" id="CHEBI:456216"/>
        <dbReference type="EC" id="6.3.2.4"/>
    </reaction>
</comment>
<keyword evidence="9 13" id="KW-0133">Cell shape</keyword>
<evidence type="ECO:0000256" key="12">
    <source>
        <dbReference type="ARBA" id="ARBA00023316"/>
    </source>
</evidence>
<gene>
    <name evidence="13" type="primary">ddl</name>
    <name evidence="16" type="ORF">ACFQ4L_05855</name>
</gene>
<evidence type="ECO:0000256" key="3">
    <source>
        <dbReference type="ARBA" id="ARBA00010871"/>
    </source>
</evidence>
<protein>
    <recommendedName>
        <fullName evidence="13">D-alanine--D-alanine ligase</fullName>
        <ecNumber evidence="13">6.3.2.4</ecNumber>
    </recommendedName>
    <alternativeName>
        <fullName evidence="13">D-Ala-D-Ala ligase</fullName>
    </alternativeName>
    <alternativeName>
        <fullName evidence="13">D-alanylalanine synthetase</fullName>
    </alternativeName>
</protein>
<dbReference type="SUPFAM" id="SSF52440">
    <property type="entry name" value="PreATP-grasp domain"/>
    <property type="match status" value="1"/>
</dbReference>
<accession>A0ABW4DP68</accession>
<dbReference type="HAMAP" id="MF_00047">
    <property type="entry name" value="Dala_Dala_lig"/>
    <property type="match status" value="1"/>
</dbReference>
<dbReference type="Gene3D" id="3.40.50.20">
    <property type="match status" value="1"/>
</dbReference>
<evidence type="ECO:0000256" key="1">
    <source>
        <dbReference type="ARBA" id="ARBA00001936"/>
    </source>
</evidence>
<evidence type="ECO:0000256" key="11">
    <source>
        <dbReference type="ARBA" id="ARBA00023211"/>
    </source>
</evidence>
<keyword evidence="7 14" id="KW-0067">ATP-binding</keyword>
<dbReference type="InterPro" id="IPR016185">
    <property type="entry name" value="PreATP-grasp_dom_sf"/>
</dbReference>
<comment type="function">
    <text evidence="13">Cell wall formation.</text>
</comment>
<keyword evidence="13" id="KW-0963">Cytoplasm</keyword>
<evidence type="ECO:0000256" key="2">
    <source>
        <dbReference type="ARBA" id="ARBA00001946"/>
    </source>
</evidence>
<comment type="caution">
    <text evidence="16">The sequence shown here is derived from an EMBL/GenBank/DDBJ whole genome shotgun (WGS) entry which is preliminary data.</text>
</comment>
<dbReference type="PANTHER" id="PTHR23132:SF25">
    <property type="entry name" value="D-ALANINE--D-ALANINE LIGASE A"/>
    <property type="match status" value="1"/>
</dbReference>
<dbReference type="Gene3D" id="3.30.470.20">
    <property type="entry name" value="ATP-grasp fold, B domain"/>
    <property type="match status" value="1"/>
</dbReference>
<dbReference type="PANTHER" id="PTHR23132">
    <property type="entry name" value="D-ALANINE--D-ALANINE LIGASE"/>
    <property type="match status" value="1"/>
</dbReference>
<keyword evidence="4 13" id="KW-0436">Ligase</keyword>
<evidence type="ECO:0000256" key="6">
    <source>
        <dbReference type="ARBA" id="ARBA00022741"/>
    </source>
</evidence>
<dbReference type="InterPro" id="IPR011127">
    <property type="entry name" value="Dala_Dala_lig_N"/>
</dbReference>
<evidence type="ECO:0000313" key="17">
    <source>
        <dbReference type="Proteomes" id="UP001597244"/>
    </source>
</evidence>
<evidence type="ECO:0000256" key="9">
    <source>
        <dbReference type="ARBA" id="ARBA00022960"/>
    </source>
</evidence>
<feature type="domain" description="ATP-grasp" evidence="15">
    <location>
        <begin position="140"/>
        <end position="348"/>
    </location>
</feature>
<dbReference type="InterPro" id="IPR011761">
    <property type="entry name" value="ATP-grasp"/>
</dbReference>
<dbReference type="PROSITE" id="PS50975">
    <property type="entry name" value="ATP_GRASP"/>
    <property type="match status" value="1"/>
</dbReference>
<keyword evidence="10 13" id="KW-0573">Peptidoglycan synthesis</keyword>
<dbReference type="PROSITE" id="PS00843">
    <property type="entry name" value="DALA_DALA_LIGASE_1"/>
    <property type="match status" value="1"/>
</dbReference>
<evidence type="ECO:0000256" key="10">
    <source>
        <dbReference type="ARBA" id="ARBA00022984"/>
    </source>
</evidence>
<keyword evidence="17" id="KW-1185">Reference proteome</keyword>
<dbReference type="Pfam" id="PF01820">
    <property type="entry name" value="Dala_Dala_lig_N"/>
    <property type="match status" value="1"/>
</dbReference>
<evidence type="ECO:0000256" key="5">
    <source>
        <dbReference type="ARBA" id="ARBA00022723"/>
    </source>
</evidence>
<keyword evidence="8" id="KW-0460">Magnesium</keyword>
<dbReference type="EMBL" id="JBHTOF010000061">
    <property type="protein sequence ID" value="MFD1465603.1"/>
    <property type="molecule type" value="Genomic_DNA"/>
</dbReference>
<dbReference type="InterPro" id="IPR011095">
    <property type="entry name" value="Dala_Dala_lig_C"/>
</dbReference>
<evidence type="ECO:0000256" key="7">
    <source>
        <dbReference type="ARBA" id="ARBA00022840"/>
    </source>
</evidence>
<dbReference type="Gene3D" id="3.30.1490.20">
    <property type="entry name" value="ATP-grasp fold, A domain"/>
    <property type="match status" value="1"/>
</dbReference>
<evidence type="ECO:0000256" key="13">
    <source>
        <dbReference type="HAMAP-Rule" id="MF_00047"/>
    </source>
</evidence>
<dbReference type="NCBIfam" id="NF002528">
    <property type="entry name" value="PRK01966.1-4"/>
    <property type="match status" value="1"/>
</dbReference>
<dbReference type="RefSeq" id="WP_164506651.1">
    <property type="nucleotide sequence ID" value="NZ_JBHTOF010000061.1"/>
</dbReference>
<organism evidence="16 17">
    <name type="scientific">Lapidilactobacillus mulanensis</name>
    <dbReference type="NCBI Taxonomy" id="2485999"/>
    <lineage>
        <taxon>Bacteria</taxon>
        <taxon>Bacillati</taxon>
        <taxon>Bacillota</taxon>
        <taxon>Bacilli</taxon>
        <taxon>Lactobacillales</taxon>
        <taxon>Lactobacillaceae</taxon>
        <taxon>Lapidilactobacillus</taxon>
    </lineage>
</organism>
<dbReference type="InterPro" id="IPR000291">
    <property type="entry name" value="D-Ala_lig_Van_CS"/>
</dbReference>
<comment type="pathway">
    <text evidence="13">Cell wall biogenesis; peptidoglycan biosynthesis.</text>
</comment>
<dbReference type="GO" id="GO:0016874">
    <property type="term" value="F:ligase activity"/>
    <property type="evidence" value="ECO:0007669"/>
    <property type="project" value="UniProtKB-KW"/>
</dbReference>
<comment type="similarity">
    <text evidence="3 13">Belongs to the D-alanine--D-alanine ligase family.</text>
</comment>
<keyword evidence="12 13" id="KW-0961">Cell wall biogenesis/degradation</keyword>
<evidence type="ECO:0000256" key="4">
    <source>
        <dbReference type="ARBA" id="ARBA00022598"/>
    </source>
</evidence>
<comment type="cofactor">
    <cofactor evidence="1">
        <name>Mn(2+)</name>
        <dbReference type="ChEBI" id="CHEBI:29035"/>
    </cofactor>
</comment>
<dbReference type="InterPro" id="IPR005905">
    <property type="entry name" value="D_ala_D_ala"/>
</dbReference>
<evidence type="ECO:0000256" key="8">
    <source>
        <dbReference type="ARBA" id="ARBA00022842"/>
    </source>
</evidence>
<evidence type="ECO:0000256" key="14">
    <source>
        <dbReference type="PROSITE-ProRule" id="PRU00409"/>
    </source>
</evidence>
<evidence type="ECO:0000313" key="16">
    <source>
        <dbReference type="EMBL" id="MFD1465603.1"/>
    </source>
</evidence>
<dbReference type="Proteomes" id="UP001597244">
    <property type="component" value="Unassembled WGS sequence"/>
</dbReference>
<dbReference type="EC" id="6.3.2.4" evidence="13"/>
<dbReference type="PIRSF" id="PIRSF039102">
    <property type="entry name" value="Ddl/VanB"/>
    <property type="match status" value="1"/>
</dbReference>
<comment type="cofactor">
    <cofactor evidence="2">
        <name>Mg(2+)</name>
        <dbReference type="ChEBI" id="CHEBI:18420"/>
    </cofactor>
</comment>
<evidence type="ECO:0000259" key="15">
    <source>
        <dbReference type="PROSITE" id="PS50975"/>
    </source>
</evidence>
<name>A0ABW4DP68_9LACO</name>
<dbReference type="InterPro" id="IPR013815">
    <property type="entry name" value="ATP_grasp_subdomain_1"/>
</dbReference>
<reference evidence="17" key="1">
    <citation type="journal article" date="2019" name="Int. J. Syst. Evol. Microbiol.">
        <title>The Global Catalogue of Microorganisms (GCM) 10K type strain sequencing project: providing services to taxonomists for standard genome sequencing and annotation.</title>
        <authorList>
            <consortium name="The Broad Institute Genomics Platform"/>
            <consortium name="The Broad Institute Genome Sequencing Center for Infectious Disease"/>
            <person name="Wu L."/>
            <person name="Ma J."/>
        </authorList>
    </citation>
    <scope>NUCLEOTIDE SEQUENCE [LARGE SCALE GENOMIC DNA]</scope>
    <source>
        <strain evidence="17">CCM 8951</strain>
    </source>
</reference>
<keyword evidence="5" id="KW-0479">Metal-binding</keyword>
<dbReference type="SUPFAM" id="SSF56059">
    <property type="entry name" value="Glutathione synthetase ATP-binding domain-like"/>
    <property type="match status" value="1"/>
</dbReference>
<sequence>MKLYLMYGGRTVEHDVTIMSTHSALEAIDYNKYEVIPVYITHEGQYIKGLTITSPVASDQALKLDLADQASWRKDPEHSLGTKFELDELANNQDAVVFPMIHGTYGEDGTIQGLLEVLDVPYVGAEIRASAVAMDKIMSKIIFDEFGIPQVPYLPVLATDYQDAAKADEILASVTTKLGFPVYVKPANAGSSIGITKVDEQSDLRAAITKAFKYDNRVIIEKGIKNARELAVGLLGNDQPKASIAGEIGKKQEFYDYESKFVDGSTKLIIPASISAEQLAAVQKYSVLAFNAVGASGLTRADFFLDADGAVYLNEIQTMPGFTKFSMYPYLWQASGVSYPELIDTLINLAVERYQAKKEIAANL</sequence>
<comment type="subcellular location">
    <subcellularLocation>
        <location evidence="13">Cytoplasm</location>
    </subcellularLocation>
</comment>
<dbReference type="NCBIfam" id="TIGR01205">
    <property type="entry name" value="D_ala_D_alaTIGR"/>
    <property type="match status" value="1"/>
</dbReference>
<dbReference type="Pfam" id="PF07478">
    <property type="entry name" value="Dala_Dala_lig_C"/>
    <property type="match status" value="1"/>
</dbReference>
<proteinExistence type="inferred from homology"/>